<dbReference type="InterPro" id="IPR004646">
    <property type="entry name" value="Fe-S_hydro-lyase_TtdA-typ_cat"/>
</dbReference>
<comment type="similarity">
    <text evidence="1">Belongs to the class-I fumarase family.</text>
</comment>
<dbReference type="NCBIfam" id="NF004885">
    <property type="entry name" value="PRK06246.1"/>
    <property type="match status" value="1"/>
</dbReference>
<name>A0AAU9EDB9_9BACT</name>
<gene>
    <name evidence="8" type="ORF">FAK_22040</name>
</gene>
<evidence type="ECO:0000256" key="5">
    <source>
        <dbReference type="ARBA" id="ARBA00023014"/>
    </source>
</evidence>
<evidence type="ECO:0000313" key="8">
    <source>
        <dbReference type="EMBL" id="BEQ15138.1"/>
    </source>
</evidence>
<dbReference type="GO" id="GO:0051539">
    <property type="term" value="F:4 iron, 4 sulfur cluster binding"/>
    <property type="evidence" value="ECO:0007669"/>
    <property type="project" value="UniProtKB-KW"/>
</dbReference>
<keyword evidence="6" id="KW-0456">Lyase</keyword>
<evidence type="ECO:0000256" key="1">
    <source>
        <dbReference type="ARBA" id="ARBA00008876"/>
    </source>
</evidence>
<reference evidence="9" key="1">
    <citation type="journal article" date="2023" name="Arch. Microbiol.">
        <title>Desulfoferula mesophilus gen. nov. sp. nov., a mesophilic sulfate-reducing bacterium isolated from a brackish lake sediment.</title>
        <authorList>
            <person name="Watanabe T."/>
            <person name="Yabe T."/>
            <person name="Tsuji J.M."/>
            <person name="Fukui M."/>
        </authorList>
    </citation>
    <scope>NUCLEOTIDE SEQUENCE [LARGE SCALE GENOMIC DNA]</scope>
    <source>
        <strain evidence="9">12FAK</strain>
    </source>
</reference>
<dbReference type="PANTHER" id="PTHR30389:SF17">
    <property type="entry name" value="L(+)-TARTRATE DEHYDRATASE SUBUNIT ALPHA-RELATED"/>
    <property type="match status" value="1"/>
</dbReference>
<evidence type="ECO:0000256" key="2">
    <source>
        <dbReference type="ARBA" id="ARBA00022485"/>
    </source>
</evidence>
<keyword evidence="3" id="KW-0479">Metal-binding</keyword>
<dbReference type="KEGG" id="dmp:FAK_22040"/>
<keyword evidence="2" id="KW-0004">4Fe-4S</keyword>
<keyword evidence="5" id="KW-0411">Iron-sulfur</keyword>
<evidence type="ECO:0000256" key="4">
    <source>
        <dbReference type="ARBA" id="ARBA00023004"/>
    </source>
</evidence>
<dbReference type="Pfam" id="PF05681">
    <property type="entry name" value="Fumerase"/>
    <property type="match status" value="1"/>
</dbReference>
<dbReference type="NCBIfam" id="TIGR00722">
    <property type="entry name" value="ttdA_fumA_fumB"/>
    <property type="match status" value="1"/>
</dbReference>
<dbReference type="EMBL" id="AP028679">
    <property type="protein sequence ID" value="BEQ15138.1"/>
    <property type="molecule type" value="Genomic_DNA"/>
</dbReference>
<dbReference type="GO" id="GO:0046872">
    <property type="term" value="F:metal ion binding"/>
    <property type="evidence" value="ECO:0007669"/>
    <property type="project" value="UniProtKB-KW"/>
</dbReference>
<organism evidence="8 9">
    <name type="scientific">Desulfoferula mesophila</name>
    <dbReference type="NCBI Taxonomy" id="3058419"/>
    <lineage>
        <taxon>Bacteria</taxon>
        <taxon>Pseudomonadati</taxon>
        <taxon>Thermodesulfobacteriota</taxon>
        <taxon>Desulfarculia</taxon>
        <taxon>Desulfarculales</taxon>
        <taxon>Desulfarculaceae</taxon>
        <taxon>Desulfoferula</taxon>
    </lineage>
</organism>
<keyword evidence="9" id="KW-1185">Reference proteome</keyword>
<proteinExistence type="inferred from homology"/>
<keyword evidence="4" id="KW-0408">Iron</keyword>
<evidence type="ECO:0000256" key="6">
    <source>
        <dbReference type="ARBA" id="ARBA00023239"/>
    </source>
</evidence>
<feature type="domain" description="Fe-S hydro-lyase tartrate dehydratase alpha-type catalytic" evidence="7">
    <location>
        <begin position="11"/>
        <end position="281"/>
    </location>
</feature>
<dbReference type="InterPro" id="IPR051208">
    <property type="entry name" value="Class-I_Fumarase/Tartrate_DH"/>
</dbReference>
<dbReference type="GO" id="GO:0016829">
    <property type="term" value="F:lyase activity"/>
    <property type="evidence" value="ECO:0007669"/>
    <property type="project" value="UniProtKB-KW"/>
</dbReference>
<dbReference type="AlphaFoldDB" id="A0AAU9EDB9"/>
<sequence>MGDFDYNIVQEAAKQLYIRALTNLPPDVRQALKRAYERETQPTAKEVFKAMFKAIDIADQKNTLVCQDTGLPIYIVKVGSDFAWNGAKIKKCLSEGAAAATLDFPFRGSSTHILTRLNPQNSVGRGLPVVYWDFVEGSDTLDILMIPKGSGSENMSTMKMFIPADGKNALKKFVLDTYIASGSNPCPPGIIGVGIGGTADLVMRLAKEAIARPVGQRSEDPEIAKMEEELEEAINATGIGPMGLGGDISTLAVHIEWAYTHITQNPVAVNTQCWPARRARATIHPDGKVEYGF</sequence>
<evidence type="ECO:0000313" key="9">
    <source>
        <dbReference type="Proteomes" id="UP001366166"/>
    </source>
</evidence>
<dbReference type="RefSeq" id="WP_338599139.1">
    <property type="nucleotide sequence ID" value="NZ_AP028679.1"/>
</dbReference>
<evidence type="ECO:0000259" key="7">
    <source>
        <dbReference type="Pfam" id="PF05681"/>
    </source>
</evidence>
<dbReference type="Proteomes" id="UP001366166">
    <property type="component" value="Chromosome"/>
</dbReference>
<evidence type="ECO:0000256" key="3">
    <source>
        <dbReference type="ARBA" id="ARBA00022723"/>
    </source>
</evidence>
<protein>
    <submittedName>
        <fullName evidence="8">Fumarate hydratase</fullName>
    </submittedName>
</protein>
<accession>A0AAU9EDB9</accession>
<dbReference type="PANTHER" id="PTHR30389">
    <property type="entry name" value="FUMARATE HYDRATASE-RELATED"/>
    <property type="match status" value="1"/>
</dbReference>